<dbReference type="PANTHER" id="PTHR40980:SF3">
    <property type="entry name" value="TONB-DEPENDENT RECEPTOR-LIKE BETA-BARREL DOMAIN-CONTAINING PROTEIN"/>
    <property type="match status" value="1"/>
</dbReference>
<keyword evidence="1" id="KW-0472">Membrane</keyword>
<keyword evidence="2" id="KW-0732">Signal</keyword>
<gene>
    <name evidence="5" type="ORF">GTP90_23065</name>
</gene>
<dbReference type="AlphaFoldDB" id="A0A845GRV5"/>
<evidence type="ECO:0000259" key="4">
    <source>
        <dbReference type="Pfam" id="PF07715"/>
    </source>
</evidence>
<dbReference type="InterPro" id="IPR000531">
    <property type="entry name" value="Beta-barrel_TonB"/>
</dbReference>
<name>A0A845GRV5_9BURK</name>
<dbReference type="EMBL" id="WWCX01000053">
    <property type="protein sequence ID" value="MYM96741.1"/>
    <property type="molecule type" value="Genomic_DNA"/>
</dbReference>
<dbReference type="Gene3D" id="2.170.130.10">
    <property type="entry name" value="TonB-dependent receptor, plug domain"/>
    <property type="match status" value="1"/>
</dbReference>
<dbReference type="InterPro" id="IPR010104">
    <property type="entry name" value="TonB_rcpt_bac"/>
</dbReference>
<dbReference type="InterPro" id="IPR012910">
    <property type="entry name" value="Plug_dom"/>
</dbReference>
<dbReference type="CDD" id="cd01347">
    <property type="entry name" value="ligand_gated_channel"/>
    <property type="match status" value="1"/>
</dbReference>
<comment type="subcellular location">
    <subcellularLocation>
        <location evidence="1">Cell outer membrane</location>
    </subcellularLocation>
</comment>
<dbReference type="Pfam" id="PF00593">
    <property type="entry name" value="TonB_dep_Rec_b-barrel"/>
    <property type="match status" value="1"/>
</dbReference>
<feature type="domain" description="TonB-dependent receptor plug" evidence="4">
    <location>
        <begin position="75"/>
        <end position="175"/>
    </location>
</feature>
<dbReference type="Pfam" id="PF07715">
    <property type="entry name" value="Plug"/>
    <property type="match status" value="1"/>
</dbReference>
<evidence type="ECO:0000313" key="5">
    <source>
        <dbReference type="EMBL" id="MYM96741.1"/>
    </source>
</evidence>
<dbReference type="RefSeq" id="WP_161085741.1">
    <property type="nucleotide sequence ID" value="NZ_WWCX01000053.1"/>
</dbReference>
<dbReference type="GO" id="GO:0009279">
    <property type="term" value="C:cell outer membrane"/>
    <property type="evidence" value="ECO:0007669"/>
    <property type="project" value="UniProtKB-SubCell"/>
</dbReference>
<feature type="domain" description="TonB-dependent receptor-like beta-barrel" evidence="3">
    <location>
        <begin position="361"/>
        <end position="916"/>
    </location>
</feature>
<dbReference type="NCBIfam" id="TIGR01782">
    <property type="entry name" value="TonB-Xanth-Caul"/>
    <property type="match status" value="1"/>
</dbReference>
<protein>
    <submittedName>
        <fullName evidence="5">TonB-dependent receptor</fullName>
    </submittedName>
</protein>
<feature type="chain" id="PRO_5032766189" evidence="2">
    <location>
        <begin position="39"/>
        <end position="956"/>
    </location>
</feature>
<reference evidence="5" key="1">
    <citation type="submission" date="2019-12" db="EMBL/GenBank/DDBJ databases">
        <title>Novel species isolated from a subtropical stream in China.</title>
        <authorList>
            <person name="Lu H."/>
        </authorList>
    </citation>
    <scope>NUCLEOTIDE SEQUENCE [LARGE SCALE GENOMIC DNA]</scope>
    <source>
        <strain evidence="5">FT81W</strain>
    </source>
</reference>
<comment type="caution">
    <text evidence="5">The sequence shown here is derived from an EMBL/GenBank/DDBJ whole genome shotgun (WGS) entry which is preliminary data.</text>
</comment>
<keyword evidence="5" id="KW-0675">Receptor</keyword>
<sequence length="956" mass="103440">MQSIYSQGANHGVQATFKRKPIVAACASTLLLCGTAGAQQTPPEVSAEPAASNTVIVKGMRRSLEDSLTIKRGNSSIVEAVSAEDLGKLPDSSIAEALARLPGVTGERGGDGNVDRVSVRGMSPEFSSTLLNGREMVSSGESRAVELDQFPSELIGGAVVYKTPDAALIGQGLAGTIDLQTRRPLATRGREIALNLRAEKNSNGTLVKDVADPIGNRFSASYIDQFADNTIGVALGLARLDRGSQIKRTQTANFRDQIGIPIDGAPPQQQPANGYNHALLPLFWDTTANTKRSTRTGVMGVLEYKPNRDLHSTLDFYYSRFDTKEVGVFFRENMYNAYGAAANRITLSNVGTTQVGRNTYATTGTADNLSFVIGNAETRRRDKIAALGWNTELKLADKWKGIADLSYSRDARDEEYDEIYGAPFNKAINNWQRSAFSWNIPYDGSAQSFTPVNPNTFKDTVLGDAHGYHTSDAPAWAGGVRTRPLTDALKTLRLSAKRELDGPFRSIDLGLNVTKRDKVITNGDTLLLLASDGKGGYVRDVPAAALRDAVDMSWAGLGYVPRISAPDVVASGVVSNKDLFGGKATNDYGVHERISTAYAKLDIDTTVAGYDLHGNLGMQAVHSKQNSDGFEYRGNNVTPDPKLVFPHSGGASYHNYLPSLNLIADLKNDWVLRFGLAKTMARPNMQQLRAGTSTPSIIDKPGDHYGEWTGASGGNPELRPWLANGTDLSLEKYIGKRSYLAAAAFHKKLLSYVFDGTTERDNSFLPRPSTLPADIVVQRNGSYTRPVNGNGGTLHGLELSAALGGELISKSLDGFGVILGATRLGSDLQDKAGNEVKLDGLSGTAFNATAYYEKNGFSARVSERYRSPFTATSTDVYLQKFISAHSADRVVDMQLGYNFETGPYKGLSILVQANNLLDTQVTYYSNVGGGPDPDQLRPRYTNRFGRQFLIGLNYKM</sequence>
<dbReference type="SUPFAM" id="SSF56935">
    <property type="entry name" value="Porins"/>
    <property type="match status" value="1"/>
</dbReference>
<feature type="signal peptide" evidence="2">
    <location>
        <begin position="1"/>
        <end position="38"/>
    </location>
</feature>
<dbReference type="PANTHER" id="PTHR40980">
    <property type="entry name" value="PLUG DOMAIN-CONTAINING PROTEIN"/>
    <property type="match status" value="1"/>
</dbReference>
<dbReference type="Proteomes" id="UP000447355">
    <property type="component" value="Unassembled WGS sequence"/>
</dbReference>
<evidence type="ECO:0000256" key="1">
    <source>
        <dbReference type="RuleBase" id="RU003357"/>
    </source>
</evidence>
<keyword evidence="1" id="KW-0798">TonB box</keyword>
<evidence type="ECO:0000259" key="3">
    <source>
        <dbReference type="Pfam" id="PF00593"/>
    </source>
</evidence>
<comment type="similarity">
    <text evidence="1">Belongs to the TonB-dependent receptor family.</text>
</comment>
<dbReference type="InterPro" id="IPR037066">
    <property type="entry name" value="Plug_dom_sf"/>
</dbReference>
<proteinExistence type="inferred from homology"/>
<accession>A0A845GRV5</accession>
<evidence type="ECO:0000256" key="2">
    <source>
        <dbReference type="SAM" id="SignalP"/>
    </source>
</evidence>
<organism evidence="5 6">
    <name type="scientific">Duganella vulcania</name>
    <dbReference type="NCBI Taxonomy" id="2692166"/>
    <lineage>
        <taxon>Bacteria</taxon>
        <taxon>Pseudomonadati</taxon>
        <taxon>Pseudomonadota</taxon>
        <taxon>Betaproteobacteria</taxon>
        <taxon>Burkholderiales</taxon>
        <taxon>Oxalobacteraceae</taxon>
        <taxon>Telluria group</taxon>
        <taxon>Duganella</taxon>
    </lineage>
</organism>
<evidence type="ECO:0000313" key="6">
    <source>
        <dbReference type="Proteomes" id="UP000447355"/>
    </source>
</evidence>